<organism evidence="1 2">
    <name type="scientific">Trichonephila clavipes</name>
    <name type="common">Golden silk orbweaver</name>
    <name type="synonym">Nephila clavipes</name>
    <dbReference type="NCBI Taxonomy" id="2585209"/>
    <lineage>
        <taxon>Eukaryota</taxon>
        <taxon>Metazoa</taxon>
        <taxon>Ecdysozoa</taxon>
        <taxon>Arthropoda</taxon>
        <taxon>Chelicerata</taxon>
        <taxon>Arachnida</taxon>
        <taxon>Araneae</taxon>
        <taxon>Araneomorphae</taxon>
        <taxon>Entelegynae</taxon>
        <taxon>Araneoidea</taxon>
        <taxon>Nephilidae</taxon>
        <taxon>Trichonephila</taxon>
    </lineage>
</organism>
<sequence>MYRTHTEKCIYVTNPQPFTCVSWGKLPTRTTQPTCRISTLTSTSADFQLKTRGRTTNSLLIDACNSTRLLLWLGVQDDLLNIGIKYNMINGRTLNFFCQSLRITQKQMKPVRCLHQHDFEGKICVVCLERVTLASDRITGVNSSDSSSSLSVLLWSKATILASGRDPHTAMSVSSNT</sequence>
<comment type="caution">
    <text evidence="1">The sequence shown here is derived from an EMBL/GenBank/DDBJ whole genome shotgun (WGS) entry which is preliminary data.</text>
</comment>
<reference evidence="1" key="1">
    <citation type="submission" date="2020-08" db="EMBL/GenBank/DDBJ databases">
        <title>Multicomponent nature underlies the extraordinary mechanical properties of spider dragline silk.</title>
        <authorList>
            <person name="Kono N."/>
            <person name="Nakamura H."/>
            <person name="Mori M."/>
            <person name="Yoshida Y."/>
            <person name="Ohtoshi R."/>
            <person name="Malay A.D."/>
            <person name="Moran D.A.P."/>
            <person name="Tomita M."/>
            <person name="Numata K."/>
            <person name="Arakawa K."/>
        </authorList>
    </citation>
    <scope>NUCLEOTIDE SEQUENCE</scope>
</reference>
<dbReference type="EMBL" id="BMAU01021323">
    <property type="protein sequence ID" value="GFY13689.1"/>
    <property type="molecule type" value="Genomic_DNA"/>
</dbReference>
<accession>A0A8X6VMY1</accession>
<gene>
    <name evidence="1" type="ORF">TNCV_4960591</name>
</gene>
<name>A0A8X6VMY1_TRICX</name>
<proteinExistence type="predicted"/>
<evidence type="ECO:0000313" key="1">
    <source>
        <dbReference type="EMBL" id="GFY13689.1"/>
    </source>
</evidence>
<protein>
    <submittedName>
        <fullName evidence="1">Uncharacterized protein</fullName>
    </submittedName>
</protein>
<keyword evidence="2" id="KW-1185">Reference proteome</keyword>
<evidence type="ECO:0000313" key="2">
    <source>
        <dbReference type="Proteomes" id="UP000887159"/>
    </source>
</evidence>
<dbReference type="AlphaFoldDB" id="A0A8X6VMY1"/>
<dbReference type="Proteomes" id="UP000887159">
    <property type="component" value="Unassembled WGS sequence"/>
</dbReference>